<keyword evidence="2" id="KW-1185">Reference proteome</keyword>
<gene>
    <name evidence="1" type="ORF">J2W95_002796</name>
</gene>
<sequence length="317" mass="37799">MKITIISYDNWGLNEHLKNALEQKGHTVRHINFFDFKYKYPNFKTKIYNFILKTVSNKNIKNIYYGNEIIKKLEENNQIQDAILTIKGDFIDSKAILNFKKYTKKSIAFFNDSISRCPNTKKVISCFDEVYSFEKEDCKKHNLKFISNWIYPIERKTNQPTRYKIFNISSEDRRTPILSKIASVLKEKNIIYKIIIFEEKIKKNKKRDSNLEYITKQMPLAEVNDYLHNTSVLLDINRIGQNGLTFRVFESIGLEKKLITTNSDIRNYDFYNPNNILIIDEKDPNIPLDFFNSEYEKIPEEILKKYTIQEWFNQILN</sequence>
<dbReference type="RefSeq" id="WP_310007982.1">
    <property type="nucleotide sequence ID" value="NZ_JAVDTX010000006.1"/>
</dbReference>
<proteinExistence type="predicted"/>
<organism evidence="1 2">
    <name type="scientific">Flavobacterium granuli</name>
    <dbReference type="NCBI Taxonomy" id="280093"/>
    <lineage>
        <taxon>Bacteria</taxon>
        <taxon>Pseudomonadati</taxon>
        <taxon>Bacteroidota</taxon>
        <taxon>Flavobacteriia</taxon>
        <taxon>Flavobacteriales</taxon>
        <taxon>Flavobacteriaceae</taxon>
        <taxon>Flavobacterium</taxon>
    </lineage>
</organism>
<name>A0ABU1S4X9_9FLAO</name>
<accession>A0ABU1S4X9</accession>
<dbReference type="Proteomes" id="UP001261871">
    <property type="component" value="Unassembled WGS sequence"/>
</dbReference>
<dbReference type="EMBL" id="JAVDTX010000006">
    <property type="protein sequence ID" value="MDR6846085.1"/>
    <property type="molecule type" value="Genomic_DNA"/>
</dbReference>
<protein>
    <submittedName>
        <fullName evidence="1">Uncharacterized protein</fullName>
    </submittedName>
</protein>
<comment type="caution">
    <text evidence="1">The sequence shown here is derived from an EMBL/GenBank/DDBJ whole genome shotgun (WGS) entry which is preliminary data.</text>
</comment>
<reference evidence="1 2" key="1">
    <citation type="submission" date="2023-07" db="EMBL/GenBank/DDBJ databases">
        <title>Sorghum-associated microbial communities from plants grown in Nebraska, USA.</title>
        <authorList>
            <person name="Schachtman D."/>
        </authorList>
    </citation>
    <scope>NUCLEOTIDE SEQUENCE [LARGE SCALE GENOMIC DNA]</scope>
    <source>
        <strain evidence="1 2">BE124</strain>
    </source>
</reference>
<evidence type="ECO:0000313" key="2">
    <source>
        <dbReference type="Proteomes" id="UP001261871"/>
    </source>
</evidence>
<evidence type="ECO:0000313" key="1">
    <source>
        <dbReference type="EMBL" id="MDR6846085.1"/>
    </source>
</evidence>